<gene>
    <name evidence="1" type="ORF">LCGC14_2174820</name>
</gene>
<protein>
    <submittedName>
        <fullName evidence="1">Uncharacterized protein</fullName>
    </submittedName>
</protein>
<dbReference type="EMBL" id="LAZR01028159">
    <property type="protein sequence ID" value="KKL63465.1"/>
    <property type="molecule type" value="Genomic_DNA"/>
</dbReference>
<accession>A0A0F9G1N9</accession>
<reference evidence="1" key="1">
    <citation type="journal article" date="2015" name="Nature">
        <title>Complex archaea that bridge the gap between prokaryotes and eukaryotes.</title>
        <authorList>
            <person name="Spang A."/>
            <person name="Saw J.H."/>
            <person name="Jorgensen S.L."/>
            <person name="Zaremba-Niedzwiedzka K."/>
            <person name="Martijn J."/>
            <person name="Lind A.E."/>
            <person name="van Eijk R."/>
            <person name="Schleper C."/>
            <person name="Guy L."/>
            <person name="Ettema T.J."/>
        </authorList>
    </citation>
    <scope>NUCLEOTIDE SEQUENCE</scope>
</reference>
<evidence type="ECO:0000313" key="1">
    <source>
        <dbReference type="EMBL" id="KKL63465.1"/>
    </source>
</evidence>
<sequence>MTLTTEQKEGIKIANEALKKVFPHDNLQISFNLSKNHSNVNFNIKISGILEKHE</sequence>
<comment type="caution">
    <text evidence="1">The sequence shown here is derived from an EMBL/GenBank/DDBJ whole genome shotgun (WGS) entry which is preliminary data.</text>
</comment>
<dbReference type="AlphaFoldDB" id="A0A0F9G1N9"/>
<proteinExistence type="predicted"/>
<organism evidence="1">
    <name type="scientific">marine sediment metagenome</name>
    <dbReference type="NCBI Taxonomy" id="412755"/>
    <lineage>
        <taxon>unclassified sequences</taxon>
        <taxon>metagenomes</taxon>
        <taxon>ecological metagenomes</taxon>
    </lineage>
</organism>
<name>A0A0F9G1N9_9ZZZZ</name>